<gene>
    <name evidence="1" type="ORF">BIW11_02409</name>
</gene>
<sequence>MGHKEYTKAAQCRKGASNNWKLNCMNTGVVKVKERRLRLKWSKLFFWPSRIHSAKAWEFMDFATSRKEATKIETENKY</sequence>
<evidence type="ECO:0000313" key="2">
    <source>
        <dbReference type="Proteomes" id="UP000192247"/>
    </source>
</evidence>
<dbReference type="Proteomes" id="UP000192247">
    <property type="component" value="Unassembled WGS sequence"/>
</dbReference>
<dbReference type="AlphaFoldDB" id="A0A1V9Y3N3"/>
<name>A0A1V9Y3N3_9ACAR</name>
<comment type="caution">
    <text evidence="1">The sequence shown here is derived from an EMBL/GenBank/DDBJ whole genome shotgun (WGS) entry which is preliminary data.</text>
</comment>
<accession>A0A1V9Y3N3</accession>
<keyword evidence="2" id="KW-1185">Reference proteome</keyword>
<evidence type="ECO:0000313" key="1">
    <source>
        <dbReference type="EMBL" id="OQR80366.1"/>
    </source>
</evidence>
<organism evidence="1 2">
    <name type="scientific">Tropilaelaps mercedesae</name>
    <dbReference type="NCBI Taxonomy" id="418985"/>
    <lineage>
        <taxon>Eukaryota</taxon>
        <taxon>Metazoa</taxon>
        <taxon>Ecdysozoa</taxon>
        <taxon>Arthropoda</taxon>
        <taxon>Chelicerata</taxon>
        <taxon>Arachnida</taxon>
        <taxon>Acari</taxon>
        <taxon>Parasitiformes</taxon>
        <taxon>Mesostigmata</taxon>
        <taxon>Gamasina</taxon>
        <taxon>Dermanyssoidea</taxon>
        <taxon>Laelapidae</taxon>
        <taxon>Tropilaelaps</taxon>
    </lineage>
</organism>
<dbReference type="EMBL" id="MNPL01000070">
    <property type="protein sequence ID" value="OQR80366.1"/>
    <property type="molecule type" value="Genomic_DNA"/>
</dbReference>
<protein>
    <submittedName>
        <fullName evidence="1">Uncharacterized protein</fullName>
    </submittedName>
</protein>
<proteinExistence type="predicted"/>
<reference evidence="1 2" key="1">
    <citation type="journal article" date="2017" name="Gigascience">
        <title>Draft genome of the honey bee ectoparasitic mite, Tropilaelaps mercedesae, is shaped by the parasitic life history.</title>
        <authorList>
            <person name="Dong X."/>
            <person name="Armstrong S.D."/>
            <person name="Xia D."/>
            <person name="Makepeace B.L."/>
            <person name="Darby A.C."/>
            <person name="Kadowaki T."/>
        </authorList>
    </citation>
    <scope>NUCLEOTIDE SEQUENCE [LARGE SCALE GENOMIC DNA]</scope>
    <source>
        <strain evidence="1">Wuxi-XJTLU</strain>
    </source>
</reference>
<dbReference type="InParanoid" id="A0A1V9Y3N3"/>